<evidence type="ECO:0000256" key="5">
    <source>
        <dbReference type="ARBA" id="ARBA00022840"/>
    </source>
</evidence>
<keyword evidence="7 10" id="KW-0573">Peptidoglycan synthesis</keyword>
<dbReference type="InterPro" id="IPR004101">
    <property type="entry name" value="Mur_ligase_C"/>
</dbReference>
<keyword evidence="5 10" id="KW-0067">ATP-binding</keyword>
<dbReference type="InterPro" id="IPR000713">
    <property type="entry name" value="Mur_ligase_N"/>
</dbReference>
<dbReference type="PANTHER" id="PTHR43024:SF1">
    <property type="entry name" value="UDP-N-ACETYLMURAMOYL-TRIPEPTIDE--D-ALANYL-D-ALANINE LIGASE"/>
    <property type="match status" value="1"/>
</dbReference>
<dbReference type="Gene3D" id="3.90.190.20">
    <property type="entry name" value="Mur ligase, C-terminal domain"/>
    <property type="match status" value="1"/>
</dbReference>
<accession>A0A7C6EG83</accession>
<evidence type="ECO:0000313" key="15">
    <source>
        <dbReference type="EMBL" id="HHS62440.1"/>
    </source>
</evidence>
<dbReference type="InterPro" id="IPR013221">
    <property type="entry name" value="Mur_ligase_cen"/>
</dbReference>
<dbReference type="GO" id="GO:0047480">
    <property type="term" value="F:UDP-N-acetylmuramoyl-tripeptide-D-alanyl-D-alanine ligase activity"/>
    <property type="evidence" value="ECO:0007669"/>
    <property type="project" value="UniProtKB-UniRule"/>
</dbReference>
<name>A0A7C6EG83_UNCW3</name>
<comment type="similarity">
    <text evidence="10">Belongs to the MurCDEF family. MurF subfamily.</text>
</comment>
<dbReference type="GO" id="GO:0009252">
    <property type="term" value="P:peptidoglycan biosynthetic process"/>
    <property type="evidence" value="ECO:0007669"/>
    <property type="project" value="UniProtKB-UniRule"/>
</dbReference>
<sequence>MYYEIMLNRAIRIMKGFSKEIKNELIRGVNIDSRTLKPGELFFALKGENTDGHKYAGDALRKGAVGVVVQNKTGVANEILVTDTLFALGELAHHYRNNFNLPIIAITGTNGKTTVKNLIANILSTKFRVLWTKKSYNSLIGLPLMLFEISGEEDYLVLEMGTSNPGEIKRLCAIAHPLIGVITNIGPGHLKGLGSIEGIRKEKLTLIESLPARGMGFVGPGVDGIQKSNVLRFSFDEIRDIQITETGSSFTYKETEFFTPLLGLNNVYNCFIALKVTEKLGIDIEGQKNAIRKIEPEKGRMEPIKIDGLLIINDTYNANPASMKSAIDFVSHLKRRKILILGDMLELGDESNKYHNEIGNYAREKSDVLLTLGPQAEAYGGIHFDDRDKLVTYLFRILKGEEVILVKASRAMKFEEIVKKILRRL</sequence>
<dbReference type="Pfam" id="PF01225">
    <property type="entry name" value="Mur_ligase"/>
    <property type="match status" value="1"/>
</dbReference>
<dbReference type="Gene3D" id="3.40.1390.10">
    <property type="entry name" value="MurE/MurF, N-terminal domain"/>
    <property type="match status" value="1"/>
</dbReference>
<dbReference type="InterPro" id="IPR035911">
    <property type="entry name" value="MurE/MurF_N"/>
</dbReference>
<dbReference type="InterPro" id="IPR036565">
    <property type="entry name" value="Mur-like_cat_sf"/>
</dbReference>
<dbReference type="GO" id="GO:0005524">
    <property type="term" value="F:ATP binding"/>
    <property type="evidence" value="ECO:0007669"/>
    <property type="project" value="UniProtKB-UniRule"/>
</dbReference>
<evidence type="ECO:0000256" key="2">
    <source>
        <dbReference type="ARBA" id="ARBA00022598"/>
    </source>
</evidence>
<evidence type="ECO:0000256" key="11">
    <source>
        <dbReference type="RuleBase" id="RU004136"/>
    </source>
</evidence>
<dbReference type="PANTHER" id="PTHR43024">
    <property type="entry name" value="UDP-N-ACETYLMURAMOYL-TRIPEPTIDE--D-ALANYL-D-ALANINE LIGASE"/>
    <property type="match status" value="1"/>
</dbReference>
<dbReference type="Gene3D" id="3.40.1190.10">
    <property type="entry name" value="Mur-like, catalytic domain"/>
    <property type="match status" value="1"/>
</dbReference>
<dbReference type="GO" id="GO:0008360">
    <property type="term" value="P:regulation of cell shape"/>
    <property type="evidence" value="ECO:0007669"/>
    <property type="project" value="UniProtKB-KW"/>
</dbReference>
<dbReference type="EC" id="6.3.2.10" evidence="10 11"/>
<evidence type="ECO:0000256" key="10">
    <source>
        <dbReference type="HAMAP-Rule" id="MF_02019"/>
    </source>
</evidence>
<dbReference type="GO" id="GO:0005737">
    <property type="term" value="C:cytoplasm"/>
    <property type="evidence" value="ECO:0007669"/>
    <property type="project" value="UniProtKB-SubCell"/>
</dbReference>
<protein>
    <recommendedName>
        <fullName evidence="10 11">UDP-N-acetylmuramoyl-tripeptide--D-alanyl-D-alanine ligase</fullName>
        <ecNumber evidence="10 11">6.3.2.10</ecNumber>
    </recommendedName>
    <alternativeName>
        <fullName evidence="10">D-alanyl-D-alanine-adding enzyme</fullName>
    </alternativeName>
</protein>
<dbReference type="GO" id="GO:0071555">
    <property type="term" value="P:cell wall organization"/>
    <property type="evidence" value="ECO:0007669"/>
    <property type="project" value="UniProtKB-KW"/>
</dbReference>
<comment type="caution">
    <text evidence="15">The sequence shown here is derived from an EMBL/GenBank/DDBJ whole genome shotgun (WGS) entry which is preliminary data.</text>
</comment>
<dbReference type="Pfam" id="PF02875">
    <property type="entry name" value="Mur_ligase_C"/>
    <property type="match status" value="1"/>
</dbReference>
<comment type="catalytic activity">
    <reaction evidence="10 11">
        <text>D-alanyl-D-alanine + UDP-N-acetyl-alpha-D-muramoyl-L-alanyl-gamma-D-glutamyl-meso-2,6-diaminopimelate + ATP = UDP-N-acetyl-alpha-D-muramoyl-L-alanyl-gamma-D-glutamyl-meso-2,6-diaminopimeloyl-D-alanyl-D-alanine + ADP + phosphate + H(+)</text>
        <dbReference type="Rhea" id="RHEA:28374"/>
        <dbReference type="ChEBI" id="CHEBI:15378"/>
        <dbReference type="ChEBI" id="CHEBI:30616"/>
        <dbReference type="ChEBI" id="CHEBI:43474"/>
        <dbReference type="ChEBI" id="CHEBI:57822"/>
        <dbReference type="ChEBI" id="CHEBI:61386"/>
        <dbReference type="ChEBI" id="CHEBI:83905"/>
        <dbReference type="ChEBI" id="CHEBI:456216"/>
        <dbReference type="EC" id="6.3.2.10"/>
    </reaction>
</comment>
<keyword evidence="9 10" id="KW-0961">Cell wall biogenesis/degradation</keyword>
<keyword evidence="2 10" id="KW-0436">Ligase</keyword>
<gene>
    <name evidence="10" type="primary">murF</name>
    <name evidence="15" type="ORF">ENV70_02325</name>
</gene>
<organism evidence="15">
    <name type="scientific">candidate division WOR-3 bacterium</name>
    <dbReference type="NCBI Taxonomy" id="2052148"/>
    <lineage>
        <taxon>Bacteria</taxon>
        <taxon>Bacteria division WOR-3</taxon>
    </lineage>
</organism>
<keyword evidence="4 10" id="KW-0547">Nucleotide-binding</keyword>
<evidence type="ECO:0000256" key="1">
    <source>
        <dbReference type="ARBA" id="ARBA00022490"/>
    </source>
</evidence>
<dbReference type="Pfam" id="PF08245">
    <property type="entry name" value="Mur_ligase_M"/>
    <property type="match status" value="1"/>
</dbReference>
<dbReference type="SUPFAM" id="SSF53623">
    <property type="entry name" value="MurD-like peptide ligases, catalytic domain"/>
    <property type="match status" value="1"/>
</dbReference>
<evidence type="ECO:0000256" key="8">
    <source>
        <dbReference type="ARBA" id="ARBA00023306"/>
    </source>
</evidence>
<keyword evidence="3 10" id="KW-0132">Cell division</keyword>
<dbReference type="EMBL" id="DTHJ01000052">
    <property type="protein sequence ID" value="HHS62440.1"/>
    <property type="molecule type" value="Genomic_DNA"/>
</dbReference>
<feature type="binding site" evidence="10">
    <location>
        <begin position="108"/>
        <end position="114"/>
    </location>
    <ligand>
        <name>ATP</name>
        <dbReference type="ChEBI" id="CHEBI:30616"/>
    </ligand>
</feature>
<comment type="pathway">
    <text evidence="10 11">Cell wall biogenesis; peptidoglycan biosynthesis.</text>
</comment>
<keyword evidence="8 10" id="KW-0131">Cell cycle</keyword>
<dbReference type="InterPro" id="IPR005863">
    <property type="entry name" value="UDP-N-AcMur_synth"/>
</dbReference>
<reference evidence="15" key="1">
    <citation type="journal article" date="2020" name="mSystems">
        <title>Genome- and Community-Level Interaction Insights into Carbon Utilization and Element Cycling Functions of Hydrothermarchaeota in Hydrothermal Sediment.</title>
        <authorList>
            <person name="Zhou Z."/>
            <person name="Liu Y."/>
            <person name="Xu W."/>
            <person name="Pan J."/>
            <person name="Luo Z.H."/>
            <person name="Li M."/>
        </authorList>
    </citation>
    <scope>NUCLEOTIDE SEQUENCE [LARGE SCALE GENOMIC DNA]</scope>
    <source>
        <strain evidence="15">SpSt-783</strain>
    </source>
</reference>
<feature type="domain" description="Mur ligase N-terminal catalytic" evidence="12">
    <location>
        <begin position="26"/>
        <end position="75"/>
    </location>
</feature>
<proteinExistence type="inferred from homology"/>
<evidence type="ECO:0000259" key="13">
    <source>
        <dbReference type="Pfam" id="PF02875"/>
    </source>
</evidence>
<evidence type="ECO:0000256" key="6">
    <source>
        <dbReference type="ARBA" id="ARBA00022960"/>
    </source>
</evidence>
<feature type="domain" description="Mur ligase C-terminal" evidence="13">
    <location>
        <begin position="299"/>
        <end position="410"/>
    </location>
</feature>
<evidence type="ECO:0000256" key="3">
    <source>
        <dbReference type="ARBA" id="ARBA00022618"/>
    </source>
</evidence>
<evidence type="ECO:0000256" key="4">
    <source>
        <dbReference type="ARBA" id="ARBA00022741"/>
    </source>
</evidence>
<dbReference type="UniPathway" id="UPA00219"/>
<keyword evidence="6 10" id="KW-0133">Cell shape</keyword>
<evidence type="ECO:0000256" key="9">
    <source>
        <dbReference type="ARBA" id="ARBA00023316"/>
    </source>
</evidence>
<dbReference type="HAMAP" id="MF_02019">
    <property type="entry name" value="MurF"/>
    <property type="match status" value="1"/>
</dbReference>
<dbReference type="SUPFAM" id="SSF53244">
    <property type="entry name" value="MurD-like peptide ligases, peptide-binding domain"/>
    <property type="match status" value="1"/>
</dbReference>
<dbReference type="InterPro" id="IPR051046">
    <property type="entry name" value="MurCDEF_CellWall_CoF430Synth"/>
</dbReference>
<evidence type="ECO:0000259" key="14">
    <source>
        <dbReference type="Pfam" id="PF08245"/>
    </source>
</evidence>
<dbReference type="NCBIfam" id="TIGR01143">
    <property type="entry name" value="murF"/>
    <property type="match status" value="1"/>
</dbReference>
<dbReference type="AlphaFoldDB" id="A0A7C6EG83"/>
<comment type="function">
    <text evidence="10 11">Involved in cell wall formation. Catalyzes the final step in the synthesis of UDP-N-acetylmuramoyl-pentapeptide, the precursor of murein.</text>
</comment>
<evidence type="ECO:0000256" key="7">
    <source>
        <dbReference type="ARBA" id="ARBA00022984"/>
    </source>
</evidence>
<dbReference type="InterPro" id="IPR036615">
    <property type="entry name" value="Mur_ligase_C_dom_sf"/>
</dbReference>
<feature type="domain" description="Mur ligase central" evidence="14">
    <location>
        <begin position="106"/>
        <end position="275"/>
    </location>
</feature>
<dbReference type="GO" id="GO:0051301">
    <property type="term" value="P:cell division"/>
    <property type="evidence" value="ECO:0007669"/>
    <property type="project" value="UniProtKB-KW"/>
</dbReference>
<comment type="subcellular location">
    <subcellularLocation>
        <location evidence="10 11">Cytoplasm</location>
    </subcellularLocation>
</comment>
<evidence type="ECO:0000259" key="12">
    <source>
        <dbReference type="Pfam" id="PF01225"/>
    </source>
</evidence>
<dbReference type="SUPFAM" id="SSF63418">
    <property type="entry name" value="MurE/MurF N-terminal domain"/>
    <property type="match status" value="1"/>
</dbReference>
<keyword evidence="1 10" id="KW-0963">Cytoplasm</keyword>